<keyword evidence="1" id="KW-0238">DNA-binding</keyword>
<feature type="domain" description="HTH cro/C1-type" evidence="2">
    <location>
        <begin position="7"/>
        <end position="61"/>
    </location>
</feature>
<dbReference type="KEGG" id="ifn:GM661_17995"/>
<dbReference type="GO" id="GO:0003677">
    <property type="term" value="F:DNA binding"/>
    <property type="evidence" value="ECO:0007669"/>
    <property type="project" value="UniProtKB-KW"/>
</dbReference>
<evidence type="ECO:0000313" key="4">
    <source>
        <dbReference type="Proteomes" id="UP000665020"/>
    </source>
</evidence>
<dbReference type="PANTHER" id="PTHR46558">
    <property type="entry name" value="TRACRIPTIONAL REGULATORY PROTEIN-RELATED-RELATED"/>
    <property type="match status" value="1"/>
</dbReference>
<evidence type="ECO:0000313" key="3">
    <source>
        <dbReference type="EMBL" id="QTL99710.1"/>
    </source>
</evidence>
<dbReference type="Pfam" id="PF01381">
    <property type="entry name" value="HTH_3"/>
    <property type="match status" value="1"/>
</dbReference>
<dbReference type="InterPro" id="IPR001387">
    <property type="entry name" value="Cro/C1-type_HTH"/>
</dbReference>
<dbReference type="EMBL" id="CP046640">
    <property type="protein sequence ID" value="QTL99710.1"/>
    <property type="molecule type" value="Genomic_DNA"/>
</dbReference>
<dbReference type="CDD" id="cd00093">
    <property type="entry name" value="HTH_XRE"/>
    <property type="match status" value="1"/>
</dbReference>
<dbReference type="PROSITE" id="PS50943">
    <property type="entry name" value="HTH_CROC1"/>
    <property type="match status" value="1"/>
</dbReference>
<dbReference type="Proteomes" id="UP000665020">
    <property type="component" value="Chromosome"/>
</dbReference>
<name>A0A8A7KEM6_9FIRM</name>
<keyword evidence="4" id="KW-1185">Reference proteome</keyword>
<dbReference type="SMART" id="SM00530">
    <property type="entry name" value="HTH_XRE"/>
    <property type="match status" value="1"/>
</dbReference>
<accession>A0A8A7KEM6</accession>
<proteinExistence type="predicted"/>
<evidence type="ECO:0000256" key="1">
    <source>
        <dbReference type="ARBA" id="ARBA00023125"/>
    </source>
</evidence>
<organism evidence="3 4">
    <name type="scientific">Iocasia fonsfrigidae</name>
    <dbReference type="NCBI Taxonomy" id="2682810"/>
    <lineage>
        <taxon>Bacteria</taxon>
        <taxon>Bacillati</taxon>
        <taxon>Bacillota</taxon>
        <taxon>Clostridia</taxon>
        <taxon>Halanaerobiales</taxon>
        <taxon>Halanaerobiaceae</taxon>
        <taxon>Iocasia</taxon>
    </lineage>
</organism>
<evidence type="ECO:0000259" key="2">
    <source>
        <dbReference type="PROSITE" id="PS50943"/>
    </source>
</evidence>
<dbReference type="Gene3D" id="1.10.260.40">
    <property type="entry name" value="lambda repressor-like DNA-binding domains"/>
    <property type="match status" value="1"/>
</dbReference>
<dbReference type="RefSeq" id="WP_230868038.1">
    <property type="nucleotide sequence ID" value="NZ_CP046640.1"/>
</dbReference>
<gene>
    <name evidence="3" type="ORF">GM661_17995</name>
</gene>
<dbReference type="PANTHER" id="PTHR46558:SF11">
    <property type="entry name" value="HTH-TYPE TRANSCRIPTIONAL REGULATOR XRE"/>
    <property type="match status" value="1"/>
</dbReference>
<protein>
    <submittedName>
        <fullName evidence="3">Helix-turn-helix domain-containing protein</fullName>
    </submittedName>
</protein>
<sequence>MDFGKKLKKARNELGMTQKQLAKKIGIKRTTVAGYESEGKMPPYNTLIKIAQTLNCSLDYLLGYKEKNNSDKSEHLNPEIIYLAQKISKRKDLKLLLKETEDLNPDSVKRIIKIIGLIKEEKHLG</sequence>
<dbReference type="InterPro" id="IPR010982">
    <property type="entry name" value="Lambda_DNA-bd_dom_sf"/>
</dbReference>
<dbReference type="SUPFAM" id="SSF47413">
    <property type="entry name" value="lambda repressor-like DNA-binding domains"/>
    <property type="match status" value="1"/>
</dbReference>
<dbReference type="AlphaFoldDB" id="A0A8A7KEM6"/>
<reference evidence="3" key="1">
    <citation type="submission" date="2019-12" db="EMBL/GenBank/DDBJ databases">
        <authorList>
            <person name="zhang j."/>
            <person name="sun C.M."/>
        </authorList>
    </citation>
    <scope>NUCLEOTIDE SEQUENCE</scope>
    <source>
        <strain evidence="3">NS-1</strain>
    </source>
</reference>